<keyword evidence="1" id="KW-0812">Transmembrane</keyword>
<keyword evidence="1" id="KW-0472">Membrane</keyword>
<accession>A0A2P2QMF4</accession>
<proteinExistence type="predicted"/>
<dbReference type="AlphaFoldDB" id="A0A2P2QMF4"/>
<dbReference type="EMBL" id="GGEC01087706">
    <property type="protein sequence ID" value="MBX68190.1"/>
    <property type="molecule type" value="Transcribed_RNA"/>
</dbReference>
<reference evidence="2" key="1">
    <citation type="submission" date="2018-02" db="EMBL/GenBank/DDBJ databases">
        <title>Rhizophora mucronata_Transcriptome.</title>
        <authorList>
            <person name="Meera S.P."/>
            <person name="Sreeshan A."/>
            <person name="Augustine A."/>
        </authorList>
    </citation>
    <scope>NUCLEOTIDE SEQUENCE</scope>
    <source>
        <tissue evidence="2">Leaf</tissue>
    </source>
</reference>
<protein>
    <submittedName>
        <fullName evidence="2">Uncharacterized protein</fullName>
    </submittedName>
</protein>
<name>A0A2P2QMF4_RHIMU</name>
<feature type="transmembrane region" description="Helical" evidence="1">
    <location>
        <begin position="6"/>
        <end position="27"/>
    </location>
</feature>
<organism evidence="2">
    <name type="scientific">Rhizophora mucronata</name>
    <name type="common">Asiatic mangrove</name>
    <dbReference type="NCBI Taxonomy" id="61149"/>
    <lineage>
        <taxon>Eukaryota</taxon>
        <taxon>Viridiplantae</taxon>
        <taxon>Streptophyta</taxon>
        <taxon>Embryophyta</taxon>
        <taxon>Tracheophyta</taxon>
        <taxon>Spermatophyta</taxon>
        <taxon>Magnoliopsida</taxon>
        <taxon>eudicotyledons</taxon>
        <taxon>Gunneridae</taxon>
        <taxon>Pentapetalae</taxon>
        <taxon>rosids</taxon>
        <taxon>fabids</taxon>
        <taxon>Malpighiales</taxon>
        <taxon>Rhizophoraceae</taxon>
        <taxon>Rhizophora</taxon>
    </lineage>
</organism>
<keyword evidence="1" id="KW-1133">Transmembrane helix</keyword>
<evidence type="ECO:0000313" key="2">
    <source>
        <dbReference type="EMBL" id="MBX68190.1"/>
    </source>
</evidence>
<evidence type="ECO:0000256" key="1">
    <source>
        <dbReference type="SAM" id="Phobius"/>
    </source>
</evidence>
<sequence length="40" mass="4502">MSFSGLVYFENGIMISCYVSAKLFVLLSTPMKHAEILIFT</sequence>